<reference evidence="1 2" key="1">
    <citation type="journal article" date="2019" name="Commun. Biol.">
        <title>The bagworm genome reveals a unique fibroin gene that provides high tensile strength.</title>
        <authorList>
            <person name="Kono N."/>
            <person name="Nakamura H."/>
            <person name="Ohtoshi R."/>
            <person name="Tomita M."/>
            <person name="Numata K."/>
            <person name="Arakawa K."/>
        </authorList>
    </citation>
    <scope>NUCLEOTIDE SEQUENCE [LARGE SCALE GENOMIC DNA]</scope>
</reference>
<evidence type="ECO:0000313" key="1">
    <source>
        <dbReference type="EMBL" id="GBP28646.1"/>
    </source>
</evidence>
<sequence>MLELRPFLCEGPDSLFSYRIILRSQARRVRVETQIFKPPPPAVTHADLTERPRTVSPDAGLVHIVQIVNAAACDCCSEIMDHPPIGSDLAPGDDFRSLNQK</sequence>
<accession>A0A4C1URP6</accession>
<comment type="caution">
    <text evidence="1">The sequence shown here is derived from an EMBL/GenBank/DDBJ whole genome shotgun (WGS) entry which is preliminary data.</text>
</comment>
<name>A0A4C1URP6_EUMVA</name>
<keyword evidence="2" id="KW-1185">Reference proteome</keyword>
<proteinExistence type="predicted"/>
<dbReference type="EMBL" id="BGZK01000209">
    <property type="protein sequence ID" value="GBP28646.1"/>
    <property type="molecule type" value="Genomic_DNA"/>
</dbReference>
<evidence type="ECO:0000313" key="2">
    <source>
        <dbReference type="Proteomes" id="UP000299102"/>
    </source>
</evidence>
<dbReference type="Proteomes" id="UP000299102">
    <property type="component" value="Unassembled WGS sequence"/>
</dbReference>
<dbReference type="AlphaFoldDB" id="A0A4C1URP6"/>
<gene>
    <name evidence="1" type="ORF">EVAR_85845_1</name>
</gene>
<protein>
    <submittedName>
        <fullName evidence="1">Uncharacterized protein</fullName>
    </submittedName>
</protein>
<organism evidence="1 2">
    <name type="scientific">Eumeta variegata</name>
    <name type="common">Bagworm moth</name>
    <name type="synonym">Eumeta japonica</name>
    <dbReference type="NCBI Taxonomy" id="151549"/>
    <lineage>
        <taxon>Eukaryota</taxon>
        <taxon>Metazoa</taxon>
        <taxon>Ecdysozoa</taxon>
        <taxon>Arthropoda</taxon>
        <taxon>Hexapoda</taxon>
        <taxon>Insecta</taxon>
        <taxon>Pterygota</taxon>
        <taxon>Neoptera</taxon>
        <taxon>Endopterygota</taxon>
        <taxon>Lepidoptera</taxon>
        <taxon>Glossata</taxon>
        <taxon>Ditrysia</taxon>
        <taxon>Tineoidea</taxon>
        <taxon>Psychidae</taxon>
        <taxon>Oiketicinae</taxon>
        <taxon>Eumeta</taxon>
    </lineage>
</organism>